<sequence>MENLTDQIRSIFHSISEIPIELSVVLVLSGVIFGVLIDPIINQFCRFFRQPRLMLQESQISELTIHLDENVDAVRVHQNVFKCMNIKKGQRLEIFSLGPHKKQKYPVLGRDIEVMWSRTADNKEDVIELPQDVFRSLFPKNDFGDGDKALFHFKKSNLRGFDRYWNHENSATAFSNKFAVFLALGLMFVELFFGFIPTPIKIVMLVGVFMTIVLLYFKARSR</sequence>
<dbReference type="EMBL" id="JBEHZE010000001">
    <property type="protein sequence ID" value="MEX6632969.1"/>
    <property type="molecule type" value="Genomic_DNA"/>
</dbReference>
<keyword evidence="1" id="KW-0812">Transmembrane</keyword>
<feature type="transmembrane region" description="Helical" evidence="1">
    <location>
        <begin position="202"/>
        <end position="219"/>
    </location>
</feature>
<dbReference type="Proteomes" id="UP001560685">
    <property type="component" value="Unassembled WGS sequence"/>
</dbReference>
<reference evidence="2 3" key="1">
    <citation type="submission" date="2024-05" db="EMBL/GenBank/DDBJ databases">
        <title>Three bacterial strains, DH-69, EH-24, and ECK-19 isolated from coastal sediments.</title>
        <authorList>
            <person name="Ye Y.-Q."/>
            <person name="Du Z.-J."/>
        </authorList>
    </citation>
    <scope>NUCLEOTIDE SEQUENCE [LARGE SCALE GENOMIC DNA]</scope>
    <source>
        <strain evidence="2 3">ECK-19</strain>
    </source>
</reference>
<organism evidence="2 3">
    <name type="scientific">Hyphococcus lacteus</name>
    <dbReference type="NCBI Taxonomy" id="3143536"/>
    <lineage>
        <taxon>Bacteria</taxon>
        <taxon>Pseudomonadati</taxon>
        <taxon>Pseudomonadota</taxon>
        <taxon>Alphaproteobacteria</taxon>
        <taxon>Parvularculales</taxon>
        <taxon>Parvularculaceae</taxon>
        <taxon>Hyphococcus</taxon>
    </lineage>
</organism>
<dbReference type="RefSeq" id="WP_369312905.1">
    <property type="nucleotide sequence ID" value="NZ_JBEHZE010000001.1"/>
</dbReference>
<protein>
    <submittedName>
        <fullName evidence="2">Uncharacterized protein</fullName>
    </submittedName>
</protein>
<accession>A0ABV3Z4L8</accession>
<keyword evidence="3" id="KW-1185">Reference proteome</keyword>
<evidence type="ECO:0000313" key="2">
    <source>
        <dbReference type="EMBL" id="MEX6632969.1"/>
    </source>
</evidence>
<proteinExistence type="predicted"/>
<comment type="caution">
    <text evidence="2">The sequence shown here is derived from an EMBL/GenBank/DDBJ whole genome shotgun (WGS) entry which is preliminary data.</text>
</comment>
<feature type="transmembrane region" description="Helical" evidence="1">
    <location>
        <begin position="178"/>
        <end position="196"/>
    </location>
</feature>
<evidence type="ECO:0000256" key="1">
    <source>
        <dbReference type="SAM" id="Phobius"/>
    </source>
</evidence>
<keyword evidence="1" id="KW-1133">Transmembrane helix</keyword>
<feature type="transmembrane region" description="Helical" evidence="1">
    <location>
        <begin position="20"/>
        <end position="41"/>
    </location>
</feature>
<name>A0ABV3Z4L8_9PROT</name>
<gene>
    <name evidence="2" type="ORF">ABFZ84_05350</name>
</gene>
<evidence type="ECO:0000313" key="3">
    <source>
        <dbReference type="Proteomes" id="UP001560685"/>
    </source>
</evidence>
<keyword evidence="1" id="KW-0472">Membrane</keyword>